<evidence type="ECO:0000313" key="1">
    <source>
        <dbReference type="EMBL" id="KKU99335.1"/>
    </source>
</evidence>
<gene>
    <name evidence="1" type="ORF">UY32_C0002G0071</name>
</gene>
<sequence length="121" mass="13626">MEFFVVTAGHRQFAFDGRMGIIPFEGYVLGAEVVKVFDGVRNLNRREGFWFPRELLACLFQVVFVDVNVAEGMGEFAGFKICHFREDVEEKGVACNIKRNSEEDIGGSLIELEAKPAVFDV</sequence>
<organism evidence="1 2">
    <name type="scientific">Candidatus Jorgensenbacteria bacterium GW2011_GWC1_48_8</name>
    <dbReference type="NCBI Taxonomy" id="1618666"/>
    <lineage>
        <taxon>Bacteria</taxon>
        <taxon>Candidatus Joergenseniibacteriota</taxon>
    </lineage>
</organism>
<accession>A0A0G1XYD9</accession>
<reference evidence="1 2" key="1">
    <citation type="journal article" date="2015" name="Nature">
        <title>rRNA introns, odd ribosomes, and small enigmatic genomes across a large radiation of phyla.</title>
        <authorList>
            <person name="Brown C.T."/>
            <person name="Hug L.A."/>
            <person name="Thomas B.C."/>
            <person name="Sharon I."/>
            <person name="Castelle C.J."/>
            <person name="Singh A."/>
            <person name="Wilkins M.J."/>
            <person name="Williams K.H."/>
            <person name="Banfield J.F."/>
        </authorList>
    </citation>
    <scope>NUCLEOTIDE SEQUENCE [LARGE SCALE GENOMIC DNA]</scope>
</reference>
<dbReference type="EMBL" id="LCPO01000002">
    <property type="protein sequence ID" value="KKU99335.1"/>
    <property type="molecule type" value="Genomic_DNA"/>
</dbReference>
<dbReference type="Proteomes" id="UP000034600">
    <property type="component" value="Unassembled WGS sequence"/>
</dbReference>
<proteinExistence type="predicted"/>
<dbReference type="AlphaFoldDB" id="A0A0G1XYD9"/>
<protein>
    <submittedName>
        <fullName evidence="1">Uncharacterized protein</fullName>
    </submittedName>
</protein>
<evidence type="ECO:0000313" key="2">
    <source>
        <dbReference type="Proteomes" id="UP000034600"/>
    </source>
</evidence>
<name>A0A0G1XYD9_9BACT</name>
<comment type="caution">
    <text evidence="1">The sequence shown here is derived from an EMBL/GenBank/DDBJ whole genome shotgun (WGS) entry which is preliminary data.</text>
</comment>